<dbReference type="EMBL" id="JABZGR010000001">
    <property type="protein sequence ID" value="MBF0969570.1"/>
    <property type="molecule type" value="Genomic_DNA"/>
</dbReference>
<dbReference type="PANTHER" id="PTHR43404">
    <property type="entry name" value="LIPOPOLYSACCHARIDE CHOLINEPHOSPHOTRANSFERASE LICD"/>
    <property type="match status" value="1"/>
</dbReference>
<dbReference type="AlphaFoldDB" id="A0A929RUP9"/>
<dbReference type="Proteomes" id="UP000704068">
    <property type="component" value="Unassembled WGS sequence"/>
</dbReference>
<dbReference type="PANTHER" id="PTHR43404:SF2">
    <property type="entry name" value="LIPOPOLYSACCHARIDE CHOLINEPHOSPHOTRANSFERASE LICD"/>
    <property type="match status" value="1"/>
</dbReference>
<evidence type="ECO:0000313" key="2">
    <source>
        <dbReference type="EMBL" id="MBF0969570.1"/>
    </source>
</evidence>
<dbReference type="Pfam" id="PF04991">
    <property type="entry name" value="LicD"/>
    <property type="match status" value="1"/>
</dbReference>
<protein>
    <submittedName>
        <fullName evidence="2">LicD family protein</fullName>
    </submittedName>
</protein>
<proteinExistence type="predicted"/>
<dbReference type="RefSeq" id="WP_303762574.1">
    <property type="nucleotide sequence ID" value="NZ_JABZGR010000001.1"/>
</dbReference>
<accession>A0A929RUP9</accession>
<dbReference type="GO" id="GO:0009100">
    <property type="term" value="P:glycoprotein metabolic process"/>
    <property type="evidence" value="ECO:0007669"/>
    <property type="project" value="UniProtKB-ARBA"/>
</dbReference>
<comment type="caution">
    <text evidence="2">The sequence shown here is derived from an EMBL/GenBank/DDBJ whole genome shotgun (WGS) entry which is preliminary data.</text>
</comment>
<gene>
    <name evidence="2" type="ORF">HXK21_00800</name>
</gene>
<feature type="domain" description="LicD/FKTN/FKRP nucleotidyltransferase" evidence="1">
    <location>
        <begin position="24"/>
        <end position="240"/>
    </location>
</feature>
<name>A0A929RUP9_9BACT</name>
<organism evidence="2 3">
    <name type="scientific">Alloprevotella tannerae</name>
    <dbReference type="NCBI Taxonomy" id="76122"/>
    <lineage>
        <taxon>Bacteria</taxon>
        <taxon>Pseudomonadati</taxon>
        <taxon>Bacteroidota</taxon>
        <taxon>Bacteroidia</taxon>
        <taxon>Bacteroidales</taxon>
        <taxon>Prevotellaceae</taxon>
        <taxon>Alloprevotella</taxon>
    </lineage>
</organism>
<evidence type="ECO:0000313" key="3">
    <source>
        <dbReference type="Proteomes" id="UP000704068"/>
    </source>
</evidence>
<reference evidence="2" key="1">
    <citation type="submission" date="2020-04" db="EMBL/GenBank/DDBJ databases">
        <title>Deep metagenomics examines the oral microbiome during advanced dental caries in children, revealing novel taxa and co-occurrences with host molecules.</title>
        <authorList>
            <person name="Baker J.L."/>
            <person name="Morton J.T."/>
            <person name="Dinis M."/>
            <person name="Alvarez R."/>
            <person name="Tran N.C."/>
            <person name="Knight R."/>
            <person name="Edlund A."/>
        </authorList>
    </citation>
    <scope>NUCLEOTIDE SEQUENCE</scope>
    <source>
        <strain evidence="2">JCVI_34_bin.1</strain>
    </source>
</reference>
<dbReference type="InterPro" id="IPR052942">
    <property type="entry name" value="LPS_cholinephosphotransferase"/>
</dbReference>
<sequence length="276" mass="32580">MPAYEIRPLQLRILEILLAVDKVCREHGLRYYLWAGTLLGAVRHKGFIPWDDDVDICMPRVDYDTLMAHAKEWLPAPYEAMSAETNEKYPGSFGKIIDSSTTLIERAHYAYLSGIYIDVFPIDGVPQSVWRRRLHFARFEFYKRIVYFLHRDPYKHGRGPSSWLPLLCRKCFSHAGVQQTLRRLMLKYTYDDAQLVADYDDGLKGVFSKALLGEPTPVSFEGYELKGVAQYDRYLTQKYGNYMQIPAANHQRQHNFYYLDYNQPYREYKDQRKFRL</sequence>
<evidence type="ECO:0000259" key="1">
    <source>
        <dbReference type="Pfam" id="PF04991"/>
    </source>
</evidence>
<dbReference type="InterPro" id="IPR007074">
    <property type="entry name" value="LicD/FKTN/FKRP_NTP_transf"/>
</dbReference>